<dbReference type="EMBL" id="BAABBU010000016">
    <property type="protein sequence ID" value="GAA4140581.1"/>
    <property type="molecule type" value="Genomic_DNA"/>
</dbReference>
<organism evidence="3 4">
    <name type="scientific">Streptomyces tunisiensis</name>
    <dbReference type="NCBI Taxonomy" id="948699"/>
    <lineage>
        <taxon>Bacteria</taxon>
        <taxon>Bacillati</taxon>
        <taxon>Actinomycetota</taxon>
        <taxon>Actinomycetes</taxon>
        <taxon>Kitasatosporales</taxon>
        <taxon>Streptomycetaceae</taxon>
        <taxon>Streptomyces</taxon>
    </lineage>
</organism>
<gene>
    <name evidence="3" type="ORF">GCM10022285_40140</name>
</gene>
<feature type="transmembrane region" description="Helical" evidence="2">
    <location>
        <begin position="25"/>
        <end position="45"/>
    </location>
</feature>
<name>A0ABP7YSM9_9ACTN</name>
<feature type="compositionally biased region" description="Polar residues" evidence="1">
    <location>
        <begin position="10"/>
        <end position="19"/>
    </location>
</feature>
<dbReference type="RefSeq" id="WP_210908069.1">
    <property type="nucleotide sequence ID" value="NZ_BAABBU010000016.1"/>
</dbReference>
<keyword evidence="2" id="KW-1133">Transmembrane helix</keyword>
<accession>A0ABP7YSM9</accession>
<evidence type="ECO:0000313" key="3">
    <source>
        <dbReference type="EMBL" id="GAA4140581.1"/>
    </source>
</evidence>
<keyword evidence="2" id="KW-0472">Membrane</keyword>
<keyword evidence="2" id="KW-0812">Transmembrane</keyword>
<evidence type="ECO:0000256" key="1">
    <source>
        <dbReference type="SAM" id="MobiDB-lite"/>
    </source>
</evidence>
<feature type="region of interest" description="Disordered" evidence="1">
    <location>
        <begin position="1"/>
        <end position="20"/>
    </location>
</feature>
<evidence type="ECO:0000256" key="2">
    <source>
        <dbReference type="SAM" id="Phobius"/>
    </source>
</evidence>
<evidence type="ECO:0000313" key="4">
    <source>
        <dbReference type="Proteomes" id="UP001501845"/>
    </source>
</evidence>
<sequence>MPNEHRVSLTKASASGSTPRSRRRAALGLAALAPAAVVGAALFVWEPWVDRTPLTARDYGVLGAALFVDDGDGSCHAKVEAAREKLLGEDRRVLATGSSQGGEILSSEYGDLAGNCLVYTEFTGVPAGEDAYFVVSGERLYTADGKELGPAETTEASLRQSLSEAKERWLNFKDPVD</sequence>
<protein>
    <submittedName>
        <fullName evidence="3">Uncharacterized protein</fullName>
    </submittedName>
</protein>
<reference evidence="4" key="1">
    <citation type="journal article" date="2019" name="Int. J. Syst. Evol. Microbiol.">
        <title>The Global Catalogue of Microorganisms (GCM) 10K type strain sequencing project: providing services to taxonomists for standard genome sequencing and annotation.</title>
        <authorList>
            <consortium name="The Broad Institute Genomics Platform"/>
            <consortium name="The Broad Institute Genome Sequencing Center for Infectious Disease"/>
            <person name="Wu L."/>
            <person name="Ma J."/>
        </authorList>
    </citation>
    <scope>NUCLEOTIDE SEQUENCE [LARGE SCALE GENOMIC DNA]</scope>
    <source>
        <strain evidence="4">JCM 17589</strain>
    </source>
</reference>
<proteinExistence type="predicted"/>
<keyword evidence="4" id="KW-1185">Reference proteome</keyword>
<dbReference type="Proteomes" id="UP001501845">
    <property type="component" value="Unassembled WGS sequence"/>
</dbReference>
<comment type="caution">
    <text evidence="3">The sequence shown here is derived from an EMBL/GenBank/DDBJ whole genome shotgun (WGS) entry which is preliminary data.</text>
</comment>